<dbReference type="GeneID" id="136079148"/>
<comment type="cofactor">
    <cofactor evidence="1">
        <name>a divalent metal cation</name>
        <dbReference type="ChEBI" id="CHEBI:60240"/>
    </cofactor>
</comment>
<keyword evidence="2" id="KW-0479">Metal-binding</keyword>
<organism evidence="9 10">
    <name type="scientific">Hydra vulgaris</name>
    <name type="common">Hydra</name>
    <name type="synonym">Hydra attenuata</name>
    <dbReference type="NCBI Taxonomy" id="6087"/>
    <lineage>
        <taxon>Eukaryota</taxon>
        <taxon>Metazoa</taxon>
        <taxon>Cnidaria</taxon>
        <taxon>Hydrozoa</taxon>
        <taxon>Hydroidolina</taxon>
        <taxon>Anthoathecata</taxon>
        <taxon>Aplanulata</taxon>
        <taxon>Hydridae</taxon>
        <taxon>Hydra</taxon>
    </lineage>
</organism>
<feature type="coiled-coil region" evidence="7">
    <location>
        <begin position="206"/>
        <end position="240"/>
    </location>
</feature>
<keyword evidence="7" id="KW-0175">Coiled coil</keyword>
<keyword evidence="4" id="KW-0862">Zinc</keyword>
<proteinExistence type="predicted"/>
<accession>A0ABM4BP90</accession>
<evidence type="ECO:0000256" key="7">
    <source>
        <dbReference type="SAM" id="Coils"/>
    </source>
</evidence>
<evidence type="ECO:0000256" key="1">
    <source>
        <dbReference type="ARBA" id="ARBA00001968"/>
    </source>
</evidence>
<evidence type="ECO:0000259" key="8">
    <source>
        <dbReference type="PROSITE" id="PS50950"/>
    </source>
</evidence>
<sequence>MENNENTEPMPYTKFKRSKTCAVINCKNNEYNQEMWKDNLCEIHNVKRSSNLCNCKLPYELHAFPTAKKQPELREKWRKLINRVSPTSSRPGKLFSIKSKMRVCSDHFPDRAPSFINRYPSLNLGYDATQRLKLLNATTSRRKLNYQSQTTLPQESQIPLTINNTKTVPDVADDINFNFIQSSSITTISNNDPSDYAEFNVKCCSVVEHQELKNEIDNLKKELQHEIEKNKNLYEKLITATSVITMKPDKILYKYNINKSCYCKLPVYKHLLKSDRSCDFYTGLMSVSVFHELHSAISPLIKKRWRGAKKTSTGVFRNIRKRPKVFGPKRKLCSKDEFLMLLIKLRLGLLTTDIADRFNISLGLASAIFSTWVKASSSLLKHMVFVPNKDAIVQTMPNRFKKLNYSDLHSILDGTEFFIETLKNLDLQKLTWSEYKYHNTVKILVSVALNSSIVFVSKAYGGSISDKEITNCSNYLDYIPKYSRIMYDKGFNVNTECSEHLIYYTVPPSRKGAAQMTPNEVKKTKEIANLMILVEQVIRRLKTFRILVTEFPITLLKLFDDVIIVCSALSNLRKPICLD</sequence>
<evidence type="ECO:0000313" key="10">
    <source>
        <dbReference type="RefSeq" id="XP_065650939.1"/>
    </source>
</evidence>
<evidence type="ECO:0000256" key="5">
    <source>
        <dbReference type="ARBA" id="ARBA00023125"/>
    </source>
</evidence>
<name>A0ABM4BP90_HYDVU</name>
<evidence type="ECO:0000256" key="4">
    <source>
        <dbReference type="ARBA" id="ARBA00022833"/>
    </source>
</evidence>
<protein>
    <submittedName>
        <fullName evidence="10">Uncharacterized protein LOC136079148</fullName>
    </submittedName>
</protein>
<dbReference type="PANTHER" id="PTHR23080">
    <property type="entry name" value="THAP DOMAIN PROTEIN"/>
    <property type="match status" value="1"/>
</dbReference>
<keyword evidence="5 6" id="KW-0238">DNA-binding</keyword>
<dbReference type="SMART" id="SM00980">
    <property type="entry name" value="THAP"/>
    <property type="match status" value="1"/>
</dbReference>
<dbReference type="PROSITE" id="PS50950">
    <property type="entry name" value="ZF_THAP"/>
    <property type="match status" value="1"/>
</dbReference>
<dbReference type="InterPro" id="IPR027805">
    <property type="entry name" value="Transposase_HTH_dom"/>
</dbReference>
<keyword evidence="3 6" id="KW-0863">Zinc-finger</keyword>
<feature type="domain" description="THAP-type" evidence="8">
    <location>
        <begin position="10"/>
        <end position="123"/>
    </location>
</feature>
<dbReference type="InterPro" id="IPR027806">
    <property type="entry name" value="HARBI1_dom"/>
</dbReference>
<dbReference type="Pfam" id="PF13359">
    <property type="entry name" value="DDE_Tnp_4"/>
    <property type="match status" value="1"/>
</dbReference>
<dbReference type="Pfam" id="PF13613">
    <property type="entry name" value="HTH_Tnp_4"/>
    <property type="match status" value="1"/>
</dbReference>
<keyword evidence="9" id="KW-1185">Reference proteome</keyword>
<dbReference type="Proteomes" id="UP001652625">
    <property type="component" value="Chromosome 04"/>
</dbReference>
<evidence type="ECO:0000256" key="2">
    <source>
        <dbReference type="ARBA" id="ARBA00022723"/>
    </source>
</evidence>
<dbReference type="RefSeq" id="XP_065650939.1">
    <property type="nucleotide sequence ID" value="XM_065794867.1"/>
</dbReference>
<dbReference type="InterPro" id="IPR006612">
    <property type="entry name" value="THAP_Znf"/>
</dbReference>
<gene>
    <name evidence="10" type="primary">LOC136079148</name>
</gene>
<evidence type="ECO:0000256" key="6">
    <source>
        <dbReference type="PROSITE-ProRule" id="PRU00309"/>
    </source>
</evidence>
<evidence type="ECO:0000256" key="3">
    <source>
        <dbReference type="ARBA" id="ARBA00022771"/>
    </source>
</evidence>
<dbReference type="Pfam" id="PF05485">
    <property type="entry name" value="THAP"/>
    <property type="match status" value="1"/>
</dbReference>
<dbReference type="PANTHER" id="PTHR23080:SF141">
    <property type="entry name" value="TRANSPOSASE HELIX-TURN-HELIX DOMAIN-CONTAINING PROTEIN"/>
    <property type="match status" value="1"/>
</dbReference>
<reference evidence="10" key="1">
    <citation type="submission" date="2025-08" db="UniProtKB">
        <authorList>
            <consortium name="RefSeq"/>
        </authorList>
    </citation>
    <scope>IDENTIFICATION</scope>
</reference>
<evidence type="ECO:0000313" key="9">
    <source>
        <dbReference type="Proteomes" id="UP001652625"/>
    </source>
</evidence>